<evidence type="ECO:0000313" key="1">
    <source>
        <dbReference type="EMBL" id="MBB3729394.1"/>
    </source>
</evidence>
<gene>
    <name evidence="1" type="ORF">FHR33_005254</name>
</gene>
<sequence length="38" mass="4260">MVVVAQWRKVMISAPIRPQGFDRATPGVRRALARVRGL</sequence>
<accession>A0A7W5VD57</accession>
<name>A0A7W5VD57_9ACTN</name>
<evidence type="ECO:0000313" key="2">
    <source>
        <dbReference type="Proteomes" id="UP000579945"/>
    </source>
</evidence>
<protein>
    <submittedName>
        <fullName evidence="1">Uncharacterized protein</fullName>
    </submittedName>
</protein>
<organism evidence="1 2">
    <name type="scientific">Nonomuraea dietziae</name>
    <dbReference type="NCBI Taxonomy" id="65515"/>
    <lineage>
        <taxon>Bacteria</taxon>
        <taxon>Bacillati</taxon>
        <taxon>Actinomycetota</taxon>
        <taxon>Actinomycetes</taxon>
        <taxon>Streptosporangiales</taxon>
        <taxon>Streptosporangiaceae</taxon>
        <taxon>Nonomuraea</taxon>
    </lineage>
</organism>
<dbReference type="EMBL" id="JACIBV010000001">
    <property type="protein sequence ID" value="MBB3729394.1"/>
    <property type="molecule type" value="Genomic_DNA"/>
</dbReference>
<reference evidence="1 2" key="1">
    <citation type="submission" date="2020-08" db="EMBL/GenBank/DDBJ databases">
        <title>Sequencing the genomes of 1000 actinobacteria strains.</title>
        <authorList>
            <person name="Klenk H.-P."/>
        </authorList>
    </citation>
    <scope>NUCLEOTIDE SEQUENCE [LARGE SCALE GENOMIC DNA]</scope>
    <source>
        <strain evidence="1 2">DSM 44320</strain>
    </source>
</reference>
<keyword evidence="2" id="KW-1185">Reference proteome</keyword>
<comment type="caution">
    <text evidence="1">The sequence shown here is derived from an EMBL/GenBank/DDBJ whole genome shotgun (WGS) entry which is preliminary data.</text>
</comment>
<dbReference type="Proteomes" id="UP000579945">
    <property type="component" value="Unassembled WGS sequence"/>
</dbReference>
<proteinExistence type="predicted"/>
<dbReference type="AlphaFoldDB" id="A0A7W5VD57"/>